<keyword evidence="7" id="KW-1185">Reference proteome</keyword>
<proteinExistence type="inferred from homology"/>
<dbReference type="Proteomes" id="UP000310754">
    <property type="component" value="Unassembled WGS sequence"/>
</dbReference>
<dbReference type="Pfam" id="PF00753">
    <property type="entry name" value="Lactamase_B"/>
    <property type="match status" value="1"/>
</dbReference>
<dbReference type="GO" id="GO:0046872">
    <property type="term" value="F:metal ion binding"/>
    <property type="evidence" value="ECO:0007669"/>
    <property type="project" value="UniProtKB-KW"/>
</dbReference>
<evidence type="ECO:0000256" key="1">
    <source>
        <dbReference type="ARBA" id="ARBA00007749"/>
    </source>
</evidence>
<evidence type="ECO:0000313" key="7">
    <source>
        <dbReference type="Proteomes" id="UP000310754"/>
    </source>
</evidence>
<feature type="domain" description="Metallo-beta-lactamase" evidence="5">
    <location>
        <begin position="58"/>
        <end position="265"/>
    </location>
</feature>
<dbReference type="PANTHER" id="PTHR42978">
    <property type="entry name" value="QUORUM-QUENCHING LACTONASE YTNP-RELATED-RELATED"/>
    <property type="match status" value="1"/>
</dbReference>
<dbReference type="RefSeq" id="WP_190234768.1">
    <property type="nucleotide sequence ID" value="NZ_SSOA01000001.1"/>
</dbReference>
<dbReference type="PANTHER" id="PTHR42978:SF6">
    <property type="entry name" value="QUORUM-QUENCHING LACTONASE YTNP-RELATED"/>
    <property type="match status" value="1"/>
</dbReference>
<gene>
    <name evidence="6" type="ORF">E6C51_01265</name>
</gene>
<evidence type="ECO:0000259" key="5">
    <source>
        <dbReference type="SMART" id="SM00849"/>
    </source>
</evidence>
<sequence length="289" mass="30934">MNDTGAVDRLNPVRFSLGKADIIAFCDGVLSAPIANLYRRGSYQPTPEAFAQAPTQLSVNAFLVKTDGKLVLIDTGSGQLFGPDHGKLAAGLAQLGHSADEIDDIILTHIHADHAGGLILDGEPVFKHAKLHIGKTEADFWLSPGAADGANVTERVKGQIGRAHACIDPYQQQGRVHIFADEAVIMPGFSAILRAGHTPGHLTIRFESDGQVIAFVGDIVHGDAVQFADPSVTIDFDYDQKNAAIARNAAFQQAADEGYLIAATHIPFPGVGSVRREGDHYRFEPLKRS</sequence>
<dbReference type="Gene3D" id="3.60.15.10">
    <property type="entry name" value="Ribonuclease Z/Hydroxyacylglutathione hydrolase-like"/>
    <property type="match status" value="1"/>
</dbReference>
<accession>A0A4S4A5X3</accession>
<dbReference type="InterPro" id="IPR036866">
    <property type="entry name" value="RibonucZ/Hydroxyglut_hydro"/>
</dbReference>
<evidence type="ECO:0000256" key="2">
    <source>
        <dbReference type="ARBA" id="ARBA00022723"/>
    </source>
</evidence>
<evidence type="ECO:0000256" key="4">
    <source>
        <dbReference type="ARBA" id="ARBA00022833"/>
    </source>
</evidence>
<dbReference type="GO" id="GO:0016787">
    <property type="term" value="F:hydrolase activity"/>
    <property type="evidence" value="ECO:0007669"/>
    <property type="project" value="UniProtKB-KW"/>
</dbReference>
<evidence type="ECO:0000256" key="3">
    <source>
        <dbReference type="ARBA" id="ARBA00022801"/>
    </source>
</evidence>
<evidence type="ECO:0000313" key="6">
    <source>
        <dbReference type="EMBL" id="THF53779.1"/>
    </source>
</evidence>
<dbReference type="InterPro" id="IPR051013">
    <property type="entry name" value="MBL_superfamily_lactonases"/>
</dbReference>
<dbReference type="AlphaFoldDB" id="A0A4S4A5X3"/>
<dbReference type="EMBL" id="SSOA01000001">
    <property type="protein sequence ID" value="THF53779.1"/>
    <property type="molecule type" value="Genomic_DNA"/>
</dbReference>
<keyword evidence="2" id="KW-0479">Metal-binding</keyword>
<dbReference type="InterPro" id="IPR001279">
    <property type="entry name" value="Metallo-B-lactamas"/>
</dbReference>
<keyword evidence="4" id="KW-0862">Zinc</keyword>
<dbReference type="CDD" id="cd07720">
    <property type="entry name" value="OPHC2-like_MBL-fold"/>
    <property type="match status" value="1"/>
</dbReference>
<comment type="caution">
    <text evidence="6">The sequence shown here is derived from an EMBL/GenBank/DDBJ whole genome shotgun (WGS) entry which is preliminary data.</text>
</comment>
<reference evidence="6 7" key="1">
    <citation type="submission" date="2019-04" db="EMBL/GenBank/DDBJ databases">
        <title>Rhizobium terrae sp. nov., isolated from a paddy soil.</title>
        <authorList>
            <person name="Lin S.-Y."/>
            <person name="Hameed A."/>
            <person name="Huang H.-I."/>
            <person name="Young C.-C."/>
        </authorList>
    </citation>
    <scope>NUCLEOTIDE SEQUENCE [LARGE SCALE GENOMIC DNA]</scope>
    <source>
        <strain evidence="6 7">CC-HIH110</strain>
    </source>
</reference>
<protein>
    <submittedName>
        <fullName evidence="6">MBL fold metallo-hydrolase</fullName>
    </submittedName>
</protein>
<organism evidence="6 7">
    <name type="scientific">Allorhizobium terrae</name>
    <dbReference type="NCBI Taxonomy" id="1848972"/>
    <lineage>
        <taxon>Bacteria</taxon>
        <taxon>Pseudomonadati</taxon>
        <taxon>Pseudomonadota</taxon>
        <taxon>Alphaproteobacteria</taxon>
        <taxon>Hyphomicrobiales</taxon>
        <taxon>Rhizobiaceae</taxon>
        <taxon>Rhizobium/Agrobacterium group</taxon>
        <taxon>Allorhizobium</taxon>
    </lineage>
</organism>
<comment type="similarity">
    <text evidence="1">Belongs to the metallo-beta-lactamase superfamily.</text>
</comment>
<name>A0A4S4A5X3_9HYPH</name>
<dbReference type="SMART" id="SM00849">
    <property type="entry name" value="Lactamase_B"/>
    <property type="match status" value="1"/>
</dbReference>
<dbReference type="SUPFAM" id="SSF56281">
    <property type="entry name" value="Metallo-hydrolase/oxidoreductase"/>
    <property type="match status" value="1"/>
</dbReference>
<keyword evidence="3 6" id="KW-0378">Hydrolase</keyword>